<dbReference type="RefSeq" id="WP_271317479.1">
    <property type="nucleotide sequence ID" value="NZ_JABXJJ020000020.1"/>
</dbReference>
<dbReference type="EC" id="3.2.1.18" evidence="3"/>
<proteinExistence type="inferred from homology"/>
<dbReference type="PANTHER" id="PTHR10628:SF30">
    <property type="entry name" value="EXO-ALPHA-SIALIDASE"/>
    <property type="match status" value="1"/>
</dbReference>
<evidence type="ECO:0000256" key="2">
    <source>
        <dbReference type="ARBA" id="ARBA00009348"/>
    </source>
</evidence>
<dbReference type="GO" id="GO:0016020">
    <property type="term" value="C:membrane"/>
    <property type="evidence" value="ECO:0007669"/>
    <property type="project" value="TreeGrafter"/>
</dbReference>
<comment type="similarity">
    <text evidence="2">Belongs to the glycosyl hydrolase 33 family.</text>
</comment>
<dbReference type="Gene3D" id="2.120.10.10">
    <property type="match status" value="1"/>
</dbReference>
<keyword evidence="4" id="KW-0326">Glycosidase</keyword>
<protein>
    <recommendedName>
        <fullName evidence="3">exo-alpha-sialidase</fullName>
        <ecNumber evidence="3">3.2.1.18</ecNumber>
    </recommendedName>
</protein>
<dbReference type="CDD" id="cd15482">
    <property type="entry name" value="Sialidase_non-viral"/>
    <property type="match status" value="1"/>
</dbReference>
<evidence type="ECO:0000256" key="3">
    <source>
        <dbReference type="ARBA" id="ARBA00012733"/>
    </source>
</evidence>
<dbReference type="AlphaFoldDB" id="A0AA90H682"/>
<keyword evidence="4" id="KW-0378">Hydrolase</keyword>
<reference evidence="4" key="1">
    <citation type="submission" date="2023-05" db="EMBL/GenBank/DDBJ databases">
        <title>Streptantibioticus silvisoli sp. nov., acidotolerant actinomycetes 1 from pine litter.</title>
        <authorList>
            <person name="Swiecimska M."/>
            <person name="Golinska P."/>
            <person name="Sangal V."/>
            <person name="Wachnowicz B."/>
            <person name="Goodfellow M."/>
        </authorList>
    </citation>
    <scope>NUCLEOTIDE SEQUENCE</scope>
    <source>
        <strain evidence="4">SL13</strain>
    </source>
</reference>
<evidence type="ECO:0000256" key="1">
    <source>
        <dbReference type="ARBA" id="ARBA00000427"/>
    </source>
</evidence>
<gene>
    <name evidence="4" type="ORF">POF50_017810</name>
</gene>
<organism evidence="4">
    <name type="scientific">Streptantibioticus silvisoli</name>
    <dbReference type="NCBI Taxonomy" id="2705255"/>
    <lineage>
        <taxon>Bacteria</taxon>
        <taxon>Bacillati</taxon>
        <taxon>Actinomycetota</taxon>
        <taxon>Actinomycetes</taxon>
        <taxon>Kitasatosporales</taxon>
        <taxon>Streptomycetaceae</taxon>
        <taxon>Streptantibioticus</taxon>
    </lineage>
</organism>
<sequence>MTARCSLLQPPGGPLLFAGPADPAARQTMALRASTDGGRTWTPVRTLSQLPAGYSDLERTAAGEVGVLYETGTATSYDRIAFVRIPLSTLEP</sequence>
<dbReference type="EMBL" id="JABXJJ020000020">
    <property type="protein sequence ID" value="MDI5971177.1"/>
    <property type="molecule type" value="Genomic_DNA"/>
</dbReference>
<dbReference type="PANTHER" id="PTHR10628">
    <property type="entry name" value="SIALIDASE"/>
    <property type="match status" value="1"/>
</dbReference>
<accession>A0AA90H682</accession>
<comment type="catalytic activity">
    <reaction evidence="1">
        <text>Hydrolysis of alpha-(2-&gt;3)-, alpha-(2-&gt;6)-, alpha-(2-&gt;8)- glycosidic linkages of terminal sialic acid residues in oligosaccharides, glycoproteins, glycolipids, colominic acid and synthetic substrates.</text>
        <dbReference type="EC" id="3.2.1.18"/>
    </reaction>
</comment>
<dbReference type="GO" id="GO:0009313">
    <property type="term" value="P:oligosaccharide catabolic process"/>
    <property type="evidence" value="ECO:0007669"/>
    <property type="project" value="TreeGrafter"/>
</dbReference>
<dbReference type="GO" id="GO:0004308">
    <property type="term" value="F:exo-alpha-sialidase activity"/>
    <property type="evidence" value="ECO:0007669"/>
    <property type="project" value="UniProtKB-EC"/>
</dbReference>
<dbReference type="GO" id="GO:0006689">
    <property type="term" value="P:ganglioside catabolic process"/>
    <property type="evidence" value="ECO:0007669"/>
    <property type="project" value="TreeGrafter"/>
</dbReference>
<dbReference type="GO" id="GO:0005737">
    <property type="term" value="C:cytoplasm"/>
    <property type="evidence" value="ECO:0007669"/>
    <property type="project" value="TreeGrafter"/>
</dbReference>
<dbReference type="SUPFAM" id="SSF50939">
    <property type="entry name" value="Sialidases"/>
    <property type="match status" value="1"/>
</dbReference>
<evidence type="ECO:0000313" key="4">
    <source>
        <dbReference type="EMBL" id="MDI5971177.1"/>
    </source>
</evidence>
<dbReference type="InterPro" id="IPR036278">
    <property type="entry name" value="Sialidase_sf"/>
</dbReference>
<name>A0AA90H682_9ACTN</name>
<comment type="caution">
    <text evidence="4">The sequence shown here is derived from an EMBL/GenBank/DDBJ whole genome shotgun (WGS) entry which is preliminary data.</text>
</comment>
<dbReference type="InterPro" id="IPR026856">
    <property type="entry name" value="Sialidase_fam"/>
</dbReference>